<protein>
    <submittedName>
        <fullName evidence="1">Uncharacterized protein</fullName>
    </submittedName>
</protein>
<gene>
    <name evidence="1" type="ORF">VNO80_30422</name>
</gene>
<reference evidence="1 2" key="1">
    <citation type="submission" date="2024-01" db="EMBL/GenBank/DDBJ databases">
        <title>The genomes of 5 underutilized Papilionoideae crops provide insights into root nodulation and disease resistanc.</title>
        <authorList>
            <person name="Jiang F."/>
        </authorList>
    </citation>
    <scope>NUCLEOTIDE SEQUENCE [LARGE SCALE GENOMIC DNA]</scope>
    <source>
        <strain evidence="1">JINMINGXINNONG_FW02</strain>
        <tissue evidence="1">Leaves</tissue>
    </source>
</reference>
<name>A0AAN9LCW2_PHACN</name>
<sequence>MDRYRGLFRFGRIGMHLGIGLRERLAKGADPIPMVVEGEELTEGEDDDQEKGSAQGHCCSLPPIRIEGIEGTHGEGSRVLQELFKLVVLTKPCIWR</sequence>
<proteinExistence type="predicted"/>
<dbReference type="Proteomes" id="UP001374584">
    <property type="component" value="Unassembled WGS sequence"/>
</dbReference>
<comment type="caution">
    <text evidence="1">The sequence shown here is derived from an EMBL/GenBank/DDBJ whole genome shotgun (WGS) entry which is preliminary data.</text>
</comment>
<evidence type="ECO:0000313" key="1">
    <source>
        <dbReference type="EMBL" id="KAK7333645.1"/>
    </source>
</evidence>
<keyword evidence="2" id="KW-1185">Reference proteome</keyword>
<dbReference type="AlphaFoldDB" id="A0AAN9LCW2"/>
<organism evidence="1 2">
    <name type="scientific">Phaseolus coccineus</name>
    <name type="common">Scarlet runner bean</name>
    <name type="synonym">Phaseolus multiflorus</name>
    <dbReference type="NCBI Taxonomy" id="3886"/>
    <lineage>
        <taxon>Eukaryota</taxon>
        <taxon>Viridiplantae</taxon>
        <taxon>Streptophyta</taxon>
        <taxon>Embryophyta</taxon>
        <taxon>Tracheophyta</taxon>
        <taxon>Spermatophyta</taxon>
        <taxon>Magnoliopsida</taxon>
        <taxon>eudicotyledons</taxon>
        <taxon>Gunneridae</taxon>
        <taxon>Pentapetalae</taxon>
        <taxon>rosids</taxon>
        <taxon>fabids</taxon>
        <taxon>Fabales</taxon>
        <taxon>Fabaceae</taxon>
        <taxon>Papilionoideae</taxon>
        <taxon>50 kb inversion clade</taxon>
        <taxon>NPAAA clade</taxon>
        <taxon>indigoferoid/millettioid clade</taxon>
        <taxon>Phaseoleae</taxon>
        <taxon>Phaseolus</taxon>
    </lineage>
</organism>
<evidence type="ECO:0000313" key="2">
    <source>
        <dbReference type="Proteomes" id="UP001374584"/>
    </source>
</evidence>
<accession>A0AAN9LCW2</accession>
<dbReference type="EMBL" id="JAYMYR010000011">
    <property type="protein sequence ID" value="KAK7333645.1"/>
    <property type="molecule type" value="Genomic_DNA"/>
</dbReference>